<comment type="caution">
    <text evidence="1">The sequence shown here is derived from an EMBL/GenBank/DDBJ whole genome shotgun (WGS) entry which is preliminary data.</text>
</comment>
<name>A0A5J4UJN9_9EUKA</name>
<dbReference type="Proteomes" id="UP000324800">
    <property type="component" value="Unassembled WGS sequence"/>
</dbReference>
<reference evidence="1 2" key="1">
    <citation type="submission" date="2019-03" db="EMBL/GenBank/DDBJ databases">
        <title>Single cell metagenomics reveals metabolic interactions within the superorganism composed of flagellate Streblomastix strix and complex community of Bacteroidetes bacteria on its surface.</title>
        <authorList>
            <person name="Treitli S.C."/>
            <person name="Kolisko M."/>
            <person name="Husnik F."/>
            <person name="Keeling P."/>
            <person name="Hampl V."/>
        </authorList>
    </citation>
    <scope>NUCLEOTIDE SEQUENCE [LARGE SCALE GENOMIC DNA]</scope>
    <source>
        <strain evidence="1">ST1C</strain>
    </source>
</reference>
<protein>
    <submittedName>
        <fullName evidence="1">Uncharacterized protein</fullName>
    </submittedName>
</protein>
<dbReference type="EMBL" id="SNRW01015694">
    <property type="protein sequence ID" value="KAA6370132.1"/>
    <property type="molecule type" value="Genomic_DNA"/>
</dbReference>
<gene>
    <name evidence="1" type="ORF">EZS28_034342</name>
</gene>
<proteinExistence type="predicted"/>
<evidence type="ECO:0000313" key="2">
    <source>
        <dbReference type="Proteomes" id="UP000324800"/>
    </source>
</evidence>
<evidence type="ECO:0000313" key="1">
    <source>
        <dbReference type="EMBL" id="KAA6370132.1"/>
    </source>
</evidence>
<accession>A0A5J4UJN9</accession>
<sequence>MPKKLLKSAETRCEADRILSLLEVDKYDWDVDKAAHLVVELKNVKMIFSVSLTSIYKNVGSCNDSFSCRQGHWRLRKTAKIEFFQESKIDKFRKKKVGMKEHERLLAENQEALIHMFDRNDMLQNDFKHPPGLKFNFDEKPIRLSSTLHPYILYFENKEEPPNIMQPSRYKNATFILCTCEDEDHLPSILLLPSKIPKNYNERIAKDFIIVSNDSGQKFFNQVKNVYRLVAYTNALRFTLIKS</sequence>
<dbReference type="AlphaFoldDB" id="A0A5J4UJN9"/>
<organism evidence="1 2">
    <name type="scientific">Streblomastix strix</name>
    <dbReference type="NCBI Taxonomy" id="222440"/>
    <lineage>
        <taxon>Eukaryota</taxon>
        <taxon>Metamonada</taxon>
        <taxon>Preaxostyla</taxon>
        <taxon>Oxymonadida</taxon>
        <taxon>Streblomastigidae</taxon>
        <taxon>Streblomastix</taxon>
    </lineage>
</organism>